<evidence type="ECO:0000313" key="3">
    <source>
        <dbReference type="EMBL" id="GAD60658.1"/>
    </source>
</evidence>
<dbReference type="InterPro" id="IPR036365">
    <property type="entry name" value="PGBD-like_sf"/>
</dbReference>
<dbReference type="InterPro" id="IPR043426">
    <property type="entry name" value="MltB-like"/>
</dbReference>
<proteinExistence type="predicted"/>
<dbReference type="Pfam" id="PF13406">
    <property type="entry name" value="SLT_2"/>
    <property type="match status" value="1"/>
</dbReference>
<accession>A0A8E0NE13</accession>
<protein>
    <submittedName>
        <fullName evidence="3">Membrane-bound lytic murein transglycosylase B</fullName>
    </submittedName>
</protein>
<dbReference type="GO" id="GO:0008933">
    <property type="term" value="F:peptidoglycan lytic transglycosylase activity"/>
    <property type="evidence" value="ECO:0007669"/>
    <property type="project" value="TreeGrafter"/>
</dbReference>
<evidence type="ECO:0000313" key="4">
    <source>
        <dbReference type="Proteomes" id="UP000016569"/>
    </source>
</evidence>
<organism evidence="3 4">
    <name type="scientific">Brevundimonas abyssalis TAR-001</name>
    <dbReference type="NCBI Taxonomy" id="1391729"/>
    <lineage>
        <taxon>Bacteria</taxon>
        <taxon>Pseudomonadati</taxon>
        <taxon>Pseudomonadota</taxon>
        <taxon>Alphaproteobacteria</taxon>
        <taxon>Caulobacterales</taxon>
        <taxon>Caulobacteraceae</taxon>
        <taxon>Brevundimonas</taxon>
    </lineage>
</organism>
<name>A0A8E0NE13_9CAUL</name>
<dbReference type="Gene3D" id="1.10.8.350">
    <property type="entry name" value="Bacterial muramidase"/>
    <property type="match status" value="1"/>
</dbReference>
<feature type="domain" description="Transglycosylase SLT" evidence="2">
    <location>
        <begin position="55"/>
        <end position="339"/>
    </location>
</feature>
<evidence type="ECO:0000259" key="1">
    <source>
        <dbReference type="Pfam" id="PF01471"/>
    </source>
</evidence>
<reference evidence="4" key="1">
    <citation type="journal article" date="2013" name="Genome Announc.">
        <title>Draft Genome Sequence of the Dimorphic Prosthecate Bacterium Brevundimonas abyssalis TAR-001T.</title>
        <authorList>
            <person name="Tsubouchi T."/>
            <person name="Nishi S."/>
            <person name="Usui K."/>
            <person name="Shimane Y."/>
            <person name="Takaki Y."/>
            <person name="Maruyama T."/>
            <person name="Hatada Y."/>
        </authorList>
    </citation>
    <scope>NUCLEOTIDE SEQUENCE [LARGE SCALE GENOMIC DNA]</scope>
    <source>
        <strain evidence="4">TAR-001</strain>
    </source>
</reference>
<dbReference type="InterPro" id="IPR011970">
    <property type="entry name" value="MltB_2"/>
</dbReference>
<dbReference type="PANTHER" id="PTHR30163">
    <property type="entry name" value="MEMBRANE-BOUND LYTIC MUREIN TRANSGLYCOSYLASE B"/>
    <property type="match status" value="1"/>
</dbReference>
<dbReference type="EMBL" id="BATC01000102">
    <property type="protein sequence ID" value="GAD60658.1"/>
    <property type="molecule type" value="Genomic_DNA"/>
</dbReference>
<dbReference type="NCBIfam" id="TIGR02283">
    <property type="entry name" value="MltB_2"/>
    <property type="match status" value="1"/>
</dbReference>
<dbReference type="InterPro" id="IPR002477">
    <property type="entry name" value="Peptidoglycan-bd-like"/>
</dbReference>
<dbReference type="SUPFAM" id="SSF47090">
    <property type="entry name" value="PGBD-like"/>
    <property type="match status" value="1"/>
</dbReference>
<dbReference type="Gene3D" id="1.10.101.10">
    <property type="entry name" value="PGBD-like superfamily/PGBD"/>
    <property type="match status" value="1"/>
</dbReference>
<dbReference type="SUPFAM" id="SSF53955">
    <property type="entry name" value="Lysozyme-like"/>
    <property type="match status" value="1"/>
</dbReference>
<dbReference type="Proteomes" id="UP000016569">
    <property type="component" value="Unassembled WGS sequence"/>
</dbReference>
<dbReference type="InterPro" id="IPR031304">
    <property type="entry name" value="SLT_2"/>
</dbReference>
<keyword evidence="4" id="KW-1185">Reference proteome</keyword>
<dbReference type="Pfam" id="PF01471">
    <property type="entry name" value="PG_binding_1"/>
    <property type="match status" value="1"/>
</dbReference>
<dbReference type="PANTHER" id="PTHR30163:SF8">
    <property type="entry name" value="LYTIC MUREIN TRANSGLYCOSYLASE"/>
    <property type="match status" value="1"/>
</dbReference>
<dbReference type="InterPro" id="IPR036366">
    <property type="entry name" value="PGBDSf"/>
</dbReference>
<sequence length="419" mass="44851">MKIRLVLIGLTAACAPLIPEPPRGGPAQAAQPTAAAATATAAVQPVPYEDQSFEGWKQGFLARHGGANRAAFERELAGLSPDPSVIRLDGNQPEFSRPVGAYVQNAVSAQRIAEGRDRLMSAPVAAEQRYGVPREILVGIWAQESAFGQVQGDHDVIRSLATLAHDGRRRDWAEEQLKEALTIIVEGRAPRSRLKGSWAGAMGQSQFMPDNYRRLAVDGDGDGVVDIWNSPADAMSAANLLNNAGWKRDQRWHYEVTLPRGFDYALAEGERQPWSYWAQRGVVLSRGGAPSTAEQAEGATILLPQGANGPAFLALPNHYIIRRYNNSVAYALAIGMTADGIAGRPGLVAAWPDEAPLSRDQRLGAQRALAAAGFDPGGVDGIVGSGTRRALRGWQQANGLTPDGHLTAALADRLIAEQR</sequence>
<gene>
    <name evidence="3" type="ORF">MBEBAB_2908</name>
</gene>
<evidence type="ECO:0000259" key="2">
    <source>
        <dbReference type="Pfam" id="PF13406"/>
    </source>
</evidence>
<dbReference type="GO" id="GO:0009253">
    <property type="term" value="P:peptidoglycan catabolic process"/>
    <property type="evidence" value="ECO:0007669"/>
    <property type="project" value="TreeGrafter"/>
</dbReference>
<feature type="domain" description="Peptidoglycan binding-like" evidence="1">
    <location>
        <begin position="364"/>
        <end position="414"/>
    </location>
</feature>
<dbReference type="AlphaFoldDB" id="A0A8E0NE13"/>
<dbReference type="Gene3D" id="1.10.530.10">
    <property type="match status" value="1"/>
</dbReference>
<comment type="caution">
    <text evidence="3">The sequence shown here is derived from an EMBL/GenBank/DDBJ whole genome shotgun (WGS) entry which is preliminary data.</text>
</comment>
<dbReference type="InterPro" id="IPR023346">
    <property type="entry name" value="Lysozyme-like_dom_sf"/>
</dbReference>